<feature type="region of interest" description="Disordered" evidence="6">
    <location>
        <begin position="1"/>
        <end position="26"/>
    </location>
</feature>
<dbReference type="SUPFAM" id="SSF57667">
    <property type="entry name" value="beta-beta-alpha zinc fingers"/>
    <property type="match status" value="1"/>
</dbReference>
<keyword evidence="2" id="KW-0677">Repeat</keyword>
<gene>
    <name evidence="8" type="primary">Ovol3</name>
    <name evidence="8" type="ORF">FJT64_008346</name>
</gene>
<feature type="domain" description="C2H2-type" evidence="7">
    <location>
        <begin position="55"/>
        <end position="83"/>
    </location>
</feature>
<evidence type="ECO:0000256" key="3">
    <source>
        <dbReference type="ARBA" id="ARBA00022771"/>
    </source>
</evidence>
<evidence type="ECO:0000256" key="2">
    <source>
        <dbReference type="ARBA" id="ARBA00022737"/>
    </source>
</evidence>
<name>A0A6A4VQW6_AMPAM</name>
<keyword evidence="3 5" id="KW-0863">Zinc-finger</keyword>
<dbReference type="PROSITE" id="PS50157">
    <property type="entry name" value="ZINC_FINGER_C2H2_2"/>
    <property type="match status" value="2"/>
</dbReference>
<evidence type="ECO:0000256" key="4">
    <source>
        <dbReference type="ARBA" id="ARBA00022833"/>
    </source>
</evidence>
<feature type="region of interest" description="Disordered" evidence="6">
    <location>
        <begin position="80"/>
        <end position="108"/>
    </location>
</feature>
<evidence type="ECO:0000256" key="6">
    <source>
        <dbReference type="SAM" id="MobiDB-lite"/>
    </source>
</evidence>
<dbReference type="Proteomes" id="UP000440578">
    <property type="component" value="Unassembled WGS sequence"/>
</dbReference>
<dbReference type="Gene3D" id="3.30.160.60">
    <property type="entry name" value="Classic Zinc Finger"/>
    <property type="match status" value="1"/>
</dbReference>
<evidence type="ECO:0000259" key="7">
    <source>
        <dbReference type="PROSITE" id="PS50157"/>
    </source>
</evidence>
<evidence type="ECO:0000313" key="8">
    <source>
        <dbReference type="EMBL" id="KAF0293954.1"/>
    </source>
</evidence>
<comment type="caution">
    <text evidence="8">The sequence shown here is derived from an EMBL/GenBank/DDBJ whole genome shotgun (WGS) entry which is preliminary data.</text>
</comment>
<evidence type="ECO:0000256" key="5">
    <source>
        <dbReference type="PROSITE-ProRule" id="PRU00042"/>
    </source>
</evidence>
<dbReference type="SMART" id="SM00355">
    <property type="entry name" value="ZnF_C2H2"/>
    <property type="match status" value="2"/>
</dbReference>
<keyword evidence="9" id="KW-1185">Reference proteome</keyword>
<keyword evidence="1" id="KW-0479">Metal-binding</keyword>
<organism evidence="8 9">
    <name type="scientific">Amphibalanus amphitrite</name>
    <name type="common">Striped barnacle</name>
    <name type="synonym">Balanus amphitrite</name>
    <dbReference type="NCBI Taxonomy" id="1232801"/>
    <lineage>
        <taxon>Eukaryota</taxon>
        <taxon>Metazoa</taxon>
        <taxon>Ecdysozoa</taxon>
        <taxon>Arthropoda</taxon>
        <taxon>Crustacea</taxon>
        <taxon>Multicrustacea</taxon>
        <taxon>Cirripedia</taxon>
        <taxon>Thoracica</taxon>
        <taxon>Thoracicalcarea</taxon>
        <taxon>Balanomorpha</taxon>
        <taxon>Balanoidea</taxon>
        <taxon>Balanidae</taxon>
        <taxon>Amphibalaninae</taxon>
        <taxon>Amphibalanus</taxon>
    </lineage>
</organism>
<evidence type="ECO:0000256" key="1">
    <source>
        <dbReference type="ARBA" id="ARBA00022723"/>
    </source>
</evidence>
<feature type="compositionally biased region" description="Pro residues" evidence="6">
    <location>
        <begin position="7"/>
        <end position="20"/>
    </location>
</feature>
<protein>
    <submittedName>
        <fullName evidence="8">Putative transcription factor ovo-like protein 3</fullName>
    </submittedName>
</protein>
<dbReference type="AlphaFoldDB" id="A0A6A4VQW6"/>
<proteinExistence type="predicted"/>
<dbReference type="InterPro" id="IPR036236">
    <property type="entry name" value="Znf_C2H2_sf"/>
</dbReference>
<reference evidence="8 9" key="1">
    <citation type="submission" date="2019-07" db="EMBL/GenBank/DDBJ databases">
        <title>Draft genome assembly of a fouling barnacle, Amphibalanus amphitrite (Darwin, 1854): The first reference genome for Thecostraca.</title>
        <authorList>
            <person name="Kim W."/>
        </authorList>
    </citation>
    <scope>NUCLEOTIDE SEQUENCE [LARGE SCALE GENOMIC DNA]</scope>
    <source>
        <strain evidence="8">SNU_AA5</strain>
        <tissue evidence="8">Soma without cirri and trophi</tissue>
    </source>
</reference>
<dbReference type="GO" id="GO:0008270">
    <property type="term" value="F:zinc ion binding"/>
    <property type="evidence" value="ECO:0007669"/>
    <property type="project" value="UniProtKB-KW"/>
</dbReference>
<sequence length="108" mass="11856">MKGLPPWALPPPPPPPPPAPLADGARRRHVCPECGKEFRAATSLYHHMPVHRGLTTCPLCGRVYSRRPDLVNHLRQVHDLNWPPPATGAATERRAGTAPERPAESRDA</sequence>
<evidence type="ECO:0000313" key="9">
    <source>
        <dbReference type="Proteomes" id="UP000440578"/>
    </source>
</evidence>
<feature type="compositionally biased region" description="Basic and acidic residues" evidence="6">
    <location>
        <begin position="91"/>
        <end position="108"/>
    </location>
</feature>
<keyword evidence="4" id="KW-0862">Zinc</keyword>
<accession>A0A6A4VQW6</accession>
<dbReference type="PROSITE" id="PS00028">
    <property type="entry name" value="ZINC_FINGER_C2H2_1"/>
    <property type="match status" value="2"/>
</dbReference>
<feature type="domain" description="C2H2-type" evidence="7">
    <location>
        <begin position="29"/>
        <end position="56"/>
    </location>
</feature>
<dbReference type="Pfam" id="PF00096">
    <property type="entry name" value="zf-C2H2"/>
    <property type="match status" value="2"/>
</dbReference>
<dbReference type="EMBL" id="VIIS01001714">
    <property type="protein sequence ID" value="KAF0293954.1"/>
    <property type="molecule type" value="Genomic_DNA"/>
</dbReference>
<dbReference type="FunFam" id="3.30.160.60:FF:000100">
    <property type="entry name" value="Zinc finger 45-like"/>
    <property type="match status" value="1"/>
</dbReference>
<dbReference type="InterPro" id="IPR013087">
    <property type="entry name" value="Znf_C2H2_type"/>
</dbReference>